<dbReference type="Proteomes" id="UP000181870">
    <property type="component" value="Unassembled WGS sequence"/>
</dbReference>
<protein>
    <submittedName>
        <fullName evidence="2">Uncharacterized protein</fullName>
    </submittedName>
</protein>
<dbReference type="AlphaFoldDB" id="A0A1G8MFA6"/>
<evidence type="ECO:0000313" key="3">
    <source>
        <dbReference type="Proteomes" id="UP000181870"/>
    </source>
</evidence>
<dbReference type="RefSeq" id="WP_229092132.1">
    <property type="nucleotide sequence ID" value="NZ_FMYE01000033.1"/>
</dbReference>
<accession>A0A1G8MFA6</accession>
<reference evidence="3 4" key="1">
    <citation type="submission" date="2016-10" db="EMBL/GenBank/DDBJ databases">
        <authorList>
            <person name="de Groot N.N."/>
        </authorList>
    </citation>
    <scope>NUCLEOTIDE SEQUENCE [LARGE SCALE GENOMIC DNA]</scope>
    <source>
        <strain evidence="1 4">NLAE-zl-C500</strain>
        <strain evidence="2 3">NLAE-zl-C57</strain>
    </source>
</reference>
<evidence type="ECO:0000313" key="1">
    <source>
        <dbReference type="EMBL" id="SDB78072.1"/>
    </source>
</evidence>
<organism evidence="2 3">
    <name type="scientific">Bacteroides ovatus</name>
    <dbReference type="NCBI Taxonomy" id="28116"/>
    <lineage>
        <taxon>Bacteria</taxon>
        <taxon>Pseudomonadati</taxon>
        <taxon>Bacteroidota</taxon>
        <taxon>Bacteroidia</taxon>
        <taxon>Bacteroidales</taxon>
        <taxon>Bacteroidaceae</taxon>
        <taxon>Bacteroides</taxon>
    </lineage>
</organism>
<evidence type="ECO:0000313" key="2">
    <source>
        <dbReference type="EMBL" id="SDI66596.1"/>
    </source>
</evidence>
<dbReference type="Proteomes" id="UP000183670">
    <property type="component" value="Unassembled WGS sequence"/>
</dbReference>
<sequence length="135" mass="15823">MKNDAAVLRNFEGRSTIGTWIKIVAIRFFCSRKKREQMIEDESKEPLYEQNHEEEIDDSESKIAAKIDLERLFDLMSNKRYVMVIRELVLKEVEPEFLALSMGITVANLYNIKKRALAALAHLAMNDKKKYENKR</sequence>
<name>A0A1G8MFA6_BACOV</name>
<evidence type="ECO:0000313" key="4">
    <source>
        <dbReference type="Proteomes" id="UP000183670"/>
    </source>
</evidence>
<dbReference type="EMBL" id="FMYE01000033">
    <property type="protein sequence ID" value="SDB78072.1"/>
    <property type="molecule type" value="Genomic_DNA"/>
</dbReference>
<dbReference type="EMBL" id="FNDO01000064">
    <property type="protein sequence ID" value="SDI66596.1"/>
    <property type="molecule type" value="Genomic_DNA"/>
</dbReference>
<gene>
    <name evidence="1" type="ORF">SAMN05192581_103343</name>
    <name evidence="2" type="ORF">SAMN05192582_10646</name>
</gene>
<proteinExistence type="predicted"/>